<comment type="caution">
    <text evidence="2">The sequence shown here is derived from an EMBL/GenBank/DDBJ whole genome shotgun (WGS) entry which is preliminary data.</text>
</comment>
<evidence type="ECO:0000313" key="2">
    <source>
        <dbReference type="EMBL" id="TWU20342.1"/>
    </source>
</evidence>
<reference evidence="2 3" key="1">
    <citation type="submission" date="2019-02" db="EMBL/GenBank/DDBJ databases">
        <title>Deep-cultivation of Planctomycetes and their phenomic and genomic characterization uncovers novel biology.</title>
        <authorList>
            <person name="Wiegand S."/>
            <person name="Jogler M."/>
            <person name="Boedeker C."/>
            <person name="Pinto D."/>
            <person name="Vollmers J."/>
            <person name="Rivas-Marin E."/>
            <person name="Kohn T."/>
            <person name="Peeters S.H."/>
            <person name="Heuer A."/>
            <person name="Rast P."/>
            <person name="Oberbeckmann S."/>
            <person name="Bunk B."/>
            <person name="Jeske O."/>
            <person name="Meyerdierks A."/>
            <person name="Storesund J.E."/>
            <person name="Kallscheuer N."/>
            <person name="Luecker S."/>
            <person name="Lage O.M."/>
            <person name="Pohl T."/>
            <person name="Merkel B.J."/>
            <person name="Hornburger P."/>
            <person name="Mueller R.-W."/>
            <person name="Bruemmer F."/>
            <person name="Labrenz M."/>
            <person name="Spormann A.M."/>
            <person name="Op Den Camp H."/>
            <person name="Overmann J."/>
            <person name="Amann R."/>
            <person name="Jetten M.S.M."/>
            <person name="Mascher T."/>
            <person name="Medema M.H."/>
            <person name="Devos D.P."/>
            <person name="Kaster A.-K."/>
            <person name="Ovreas L."/>
            <person name="Rohde M."/>
            <person name="Galperin M.Y."/>
            <person name="Jogler C."/>
        </authorList>
    </citation>
    <scope>NUCLEOTIDE SEQUENCE [LARGE SCALE GENOMIC DNA]</scope>
    <source>
        <strain evidence="2 3">Pla144</strain>
    </source>
</reference>
<proteinExistence type="predicted"/>
<name>A0A5C6C861_9BACT</name>
<evidence type="ECO:0000259" key="1">
    <source>
        <dbReference type="Pfam" id="PF06439"/>
    </source>
</evidence>
<dbReference type="AlphaFoldDB" id="A0A5C6C861"/>
<dbReference type="Proteomes" id="UP000318437">
    <property type="component" value="Unassembled WGS sequence"/>
</dbReference>
<sequence>MLINGNFAIGTEAVPSRAVVPETVLQRDYRPSPTLNASPPHDAVVLFDGSNLDGWACQKGKNWEEPGGPANWKLISGEVLEAIPGSGSIITKQRFTDFKLHLEFRVLGEKTNGGVYLLARYELNINDSYDNPDGSQCGAFTNLTKTIAPLSSMAAPPMQWQTFDIDFRAPRFDSNNVLTEKARATVALNGAIIHDDVELGNRKGAAKRFGDASSGPIMLQEHGTPYQFRNIWIVDKAR</sequence>
<evidence type="ECO:0000313" key="3">
    <source>
        <dbReference type="Proteomes" id="UP000318437"/>
    </source>
</evidence>
<protein>
    <recommendedName>
        <fullName evidence="1">3-keto-alpha-glucoside-1,2-lyase/3-keto-2-hydroxy-glucal hydratase domain-containing protein</fullName>
    </recommendedName>
</protein>
<dbReference type="EMBL" id="SJPS01000016">
    <property type="protein sequence ID" value="TWU20342.1"/>
    <property type="molecule type" value="Genomic_DNA"/>
</dbReference>
<dbReference type="InterPro" id="IPR010496">
    <property type="entry name" value="AL/BT2_dom"/>
</dbReference>
<organism evidence="2 3">
    <name type="scientific">Bythopirellula polymerisocia</name>
    <dbReference type="NCBI Taxonomy" id="2528003"/>
    <lineage>
        <taxon>Bacteria</taxon>
        <taxon>Pseudomonadati</taxon>
        <taxon>Planctomycetota</taxon>
        <taxon>Planctomycetia</taxon>
        <taxon>Pirellulales</taxon>
        <taxon>Lacipirellulaceae</taxon>
        <taxon>Bythopirellula</taxon>
    </lineage>
</organism>
<dbReference type="Gene3D" id="2.60.120.560">
    <property type="entry name" value="Exo-inulinase, domain 1"/>
    <property type="match status" value="1"/>
</dbReference>
<accession>A0A5C6C861</accession>
<keyword evidence="3" id="KW-1185">Reference proteome</keyword>
<dbReference type="GO" id="GO:0016787">
    <property type="term" value="F:hydrolase activity"/>
    <property type="evidence" value="ECO:0007669"/>
    <property type="project" value="InterPro"/>
</dbReference>
<gene>
    <name evidence="2" type="ORF">Pla144_49890</name>
</gene>
<feature type="domain" description="3-keto-alpha-glucoside-1,2-lyase/3-keto-2-hydroxy-glucal hydratase" evidence="1">
    <location>
        <begin position="43"/>
        <end position="233"/>
    </location>
</feature>
<dbReference type="Pfam" id="PF06439">
    <property type="entry name" value="3keto-disac_hyd"/>
    <property type="match status" value="1"/>
</dbReference>